<gene>
    <name evidence="3" type="ORF">B1P95_03035</name>
</gene>
<organism evidence="3 4">
    <name type="scientific">Enterococcus faecium</name>
    <name type="common">Streptococcus faecium</name>
    <dbReference type="NCBI Taxonomy" id="1352"/>
    <lineage>
        <taxon>Bacteria</taxon>
        <taxon>Bacillati</taxon>
        <taxon>Bacillota</taxon>
        <taxon>Bacilli</taxon>
        <taxon>Lactobacillales</taxon>
        <taxon>Enterococcaceae</taxon>
        <taxon>Enterococcus</taxon>
    </lineage>
</organism>
<dbReference type="AlphaFoldDB" id="A0A133N435"/>
<protein>
    <submittedName>
        <fullName evidence="3">N-acetyltransferase</fullName>
    </submittedName>
</protein>
<evidence type="ECO:0000256" key="1">
    <source>
        <dbReference type="ARBA" id="ARBA00022679"/>
    </source>
</evidence>
<dbReference type="PROSITE" id="PS51186">
    <property type="entry name" value="GNAT"/>
    <property type="match status" value="1"/>
</dbReference>
<keyword evidence="2" id="KW-0012">Acyltransferase</keyword>
<dbReference type="SUPFAM" id="SSF55729">
    <property type="entry name" value="Acyl-CoA N-acyltransferases (Nat)"/>
    <property type="match status" value="1"/>
</dbReference>
<dbReference type="InterPro" id="IPR016181">
    <property type="entry name" value="Acyl_CoA_acyltransferase"/>
</dbReference>
<dbReference type="Pfam" id="PF00583">
    <property type="entry name" value="Acetyltransf_1"/>
    <property type="match status" value="1"/>
</dbReference>
<comment type="caution">
    <text evidence="3">The sequence shown here is derived from an EMBL/GenBank/DDBJ whole genome shotgun (WGS) entry which is preliminary data.</text>
</comment>
<dbReference type="PANTHER" id="PTHR43420">
    <property type="entry name" value="ACETYLTRANSFERASE"/>
    <property type="match status" value="1"/>
</dbReference>
<dbReference type="CDD" id="cd04301">
    <property type="entry name" value="NAT_SF"/>
    <property type="match status" value="1"/>
</dbReference>
<name>A0A133N435_ENTFC</name>
<dbReference type="InterPro" id="IPR050680">
    <property type="entry name" value="YpeA/RimI_acetyltransf"/>
</dbReference>
<keyword evidence="1 3" id="KW-0808">Transferase</keyword>
<sequence>MLFGIMETRRDRKMLDKTLPYAEIWMTRPLQQNVPITPLAEGFEFRFYQKEDESAWAEIETSVGEFQTTDEALEYFQQNFAPYPEELERRMFFVETKKGEKVATCTAWRKKSREQVYPVFHWLAVKPDYQGKGLAKALTARVLQEFPTLHTDGPIYLHTQTWSHQAIALYKKMGFTFIAENLDGTPNPDYEKVMQVLSKLDK</sequence>
<dbReference type="InterPro" id="IPR000182">
    <property type="entry name" value="GNAT_dom"/>
</dbReference>
<dbReference type="GO" id="GO:0016747">
    <property type="term" value="F:acyltransferase activity, transferring groups other than amino-acyl groups"/>
    <property type="evidence" value="ECO:0007669"/>
    <property type="project" value="InterPro"/>
</dbReference>
<evidence type="ECO:0000256" key="2">
    <source>
        <dbReference type="ARBA" id="ARBA00023315"/>
    </source>
</evidence>
<dbReference type="Gene3D" id="3.40.630.30">
    <property type="match status" value="1"/>
</dbReference>
<reference evidence="3 4" key="1">
    <citation type="submission" date="2017-02" db="EMBL/GenBank/DDBJ databases">
        <title>Clonality and virulence of isolates of VRE in Hematopoietic Stem Cell Transplanted (HSCT) patients.</title>
        <authorList>
            <person name="Marchi A.P."/>
            <person name="Martins R.C."/>
            <person name="Marie S.K."/>
            <person name="Levin A.S."/>
            <person name="Costa S.F."/>
        </authorList>
    </citation>
    <scope>NUCLEOTIDE SEQUENCE [LARGE SCALE GENOMIC DNA]</scope>
    <source>
        <strain evidence="3 4">LIM1759</strain>
    </source>
</reference>
<evidence type="ECO:0000313" key="4">
    <source>
        <dbReference type="Proteomes" id="UP000191171"/>
    </source>
</evidence>
<dbReference type="Proteomes" id="UP000191171">
    <property type="component" value="Unassembled WGS sequence"/>
</dbReference>
<dbReference type="PANTHER" id="PTHR43420:SF49">
    <property type="entry name" value="AMINO GROUP ACETYL TRANSFERASE"/>
    <property type="match status" value="1"/>
</dbReference>
<evidence type="ECO:0000313" key="3">
    <source>
        <dbReference type="EMBL" id="OOL83585.1"/>
    </source>
</evidence>
<accession>A0A133N435</accession>
<dbReference type="EMBL" id="MVGJ01000013">
    <property type="protein sequence ID" value="OOL83585.1"/>
    <property type="molecule type" value="Genomic_DNA"/>
</dbReference>
<proteinExistence type="predicted"/>